<dbReference type="Gene3D" id="1.10.3290.10">
    <property type="entry name" value="Fido-like domain"/>
    <property type="match status" value="1"/>
</dbReference>
<dbReference type="AlphaFoldDB" id="A0A0P9C4M4"/>
<keyword evidence="5" id="KW-1185">Reference proteome</keyword>
<evidence type="ECO:0000256" key="2">
    <source>
        <dbReference type="PIRSR" id="PIRSR640198-3"/>
    </source>
</evidence>
<gene>
    <name evidence="4" type="ORF">SAMN05661077_1170</name>
</gene>
<dbReference type="PANTHER" id="PTHR13504">
    <property type="entry name" value="FIDO DOMAIN-CONTAINING PROTEIN DDB_G0283145"/>
    <property type="match status" value="1"/>
</dbReference>
<organism evidence="4 5">
    <name type="scientific">Thiohalorhabdus denitrificans</name>
    <dbReference type="NCBI Taxonomy" id="381306"/>
    <lineage>
        <taxon>Bacteria</taxon>
        <taxon>Pseudomonadati</taxon>
        <taxon>Pseudomonadota</taxon>
        <taxon>Gammaproteobacteria</taxon>
        <taxon>Thiohalorhabdales</taxon>
        <taxon>Thiohalorhabdaceae</taxon>
        <taxon>Thiohalorhabdus</taxon>
    </lineage>
</organism>
<dbReference type="InterPro" id="IPR040198">
    <property type="entry name" value="Fido_containing"/>
</dbReference>
<dbReference type="SUPFAM" id="SSF140931">
    <property type="entry name" value="Fic-like"/>
    <property type="match status" value="1"/>
</dbReference>
<dbReference type="RefSeq" id="WP_054965917.1">
    <property type="nucleotide sequence ID" value="NZ_FMUN01000003.1"/>
</dbReference>
<feature type="binding site" evidence="1">
    <location>
        <begin position="294"/>
        <end position="301"/>
    </location>
    <ligand>
        <name>ATP</name>
        <dbReference type="ChEBI" id="CHEBI:30616"/>
    </ligand>
</feature>
<dbReference type="STRING" id="381306.AN478_07040"/>
<dbReference type="InterPro" id="IPR036597">
    <property type="entry name" value="Fido-like_dom_sf"/>
</dbReference>
<evidence type="ECO:0000256" key="1">
    <source>
        <dbReference type="PIRSR" id="PIRSR640198-2"/>
    </source>
</evidence>
<sequence length="451" mass="50379">MNLTDNDIRQIIANLGLPEGDEAILSALLGAGEPVRLSAILERVQGAVPFGTRQQLSRRLSALVDSGLVHKRPKGPQTTYRPDTESVAQAYLDIDPGKRSLKWFHPARIEAYIPGETRLLPPEAAEEARALSDASLEIGDTINQTVFRRLMIDTAWSSSLLEGNTYTFGETEDLIEKGEAAEGRSAEETRMIRNHADTVDFLVKNRALLEPNTATLRGLHKLLARDLLESPEEEGNLRGGEVAIARTAYFPSPDLLTVEAGFEGIGRKAPEIPDPYEQAFFLLLAVPYLQPFLDVNKRTGRMAANLPLLRQGLAPLSYFNMDREAYLRGMVEFYELGTTSIMTRVFLDGYRSSVERYRTYFQTIAGKESVARDHRNTIRELVKGFVGAVADGKADPRDRDQFLRKHLTLNDVSVRDRIIIEANRELDRLGLAEAIGHGIDPETFQAYQDRV</sequence>
<feature type="site" description="Important for autoinhibition of adenylyltransferase activity" evidence="2">
    <location>
        <position position="162"/>
    </location>
</feature>
<accession>A0A0P9C4M4</accession>
<feature type="domain" description="Fido" evidence="3">
    <location>
        <begin position="211"/>
        <end position="348"/>
    </location>
</feature>
<keyword evidence="1" id="KW-0547">Nucleotide-binding</keyword>
<keyword evidence="1" id="KW-0067">ATP-binding</keyword>
<dbReference type="Pfam" id="PF02661">
    <property type="entry name" value="Fic"/>
    <property type="match status" value="1"/>
</dbReference>
<dbReference type="PANTHER" id="PTHR13504:SF38">
    <property type="entry name" value="FIDO DOMAIN-CONTAINING PROTEIN"/>
    <property type="match status" value="1"/>
</dbReference>
<reference evidence="5" key="1">
    <citation type="submission" date="2016-10" db="EMBL/GenBank/DDBJ databases">
        <authorList>
            <person name="Varghese N."/>
        </authorList>
    </citation>
    <scope>NUCLEOTIDE SEQUENCE [LARGE SCALE GENOMIC DNA]</scope>
    <source>
        <strain evidence="5">HL 19</strain>
    </source>
</reference>
<name>A0A0P9C4M4_9GAMM</name>
<protein>
    <submittedName>
        <fullName evidence="4">Fic family protein</fullName>
    </submittedName>
</protein>
<evidence type="ECO:0000313" key="4">
    <source>
        <dbReference type="EMBL" id="SCY09356.1"/>
    </source>
</evidence>
<dbReference type="EMBL" id="FMUN01000003">
    <property type="protein sequence ID" value="SCY09356.1"/>
    <property type="molecule type" value="Genomic_DNA"/>
</dbReference>
<dbReference type="SUPFAM" id="SSF46785">
    <property type="entry name" value="Winged helix' DNA-binding domain"/>
    <property type="match status" value="1"/>
</dbReference>
<evidence type="ECO:0000259" key="3">
    <source>
        <dbReference type="PROSITE" id="PS51459"/>
    </source>
</evidence>
<dbReference type="GO" id="GO:0005524">
    <property type="term" value="F:ATP binding"/>
    <property type="evidence" value="ECO:0007669"/>
    <property type="project" value="UniProtKB-KW"/>
</dbReference>
<dbReference type="InterPro" id="IPR036390">
    <property type="entry name" value="WH_DNA-bd_sf"/>
</dbReference>
<dbReference type="PATRIC" id="fig|381306.5.peg.37"/>
<dbReference type="Proteomes" id="UP000183104">
    <property type="component" value="Unassembled WGS sequence"/>
</dbReference>
<proteinExistence type="predicted"/>
<dbReference type="PROSITE" id="PS51459">
    <property type="entry name" value="FIDO"/>
    <property type="match status" value="1"/>
</dbReference>
<dbReference type="OrthoDB" id="9807853at2"/>
<dbReference type="InterPro" id="IPR003812">
    <property type="entry name" value="Fido"/>
</dbReference>
<evidence type="ECO:0000313" key="5">
    <source>
        <dbReference type="Proteomes" id="UP000183104"/>
    </source>
</evidence>